<name>A0AB33K0R6_9ACTN</name>
<organism evidence="2">
    <name type="scientific">Kitasatospora sp. CMC57</name>
    <dbReference type="NCBI Taxonomy" id="3231513"/>
    <lineage>
        <taxon>Bacteria</taxon>
        <taxon>Bacillati</taxon>
        <taxon>Actinomycetota</taxon>
        <taxon>Actinomycetes</taxon>
        <taxon>Kitasatosporales</taxon>
        <taxon>Streptomycetaceae</taxon>
        <taxon>Kitasatospora</taxon>
    </lineage>
</organism>
<protein>
    <submittedName>
        <fullName evidence="2">Uncharacterized protein</fullName>
    </submittedName>
</protein>
<proteinExistence type="predicted"/>
<feature type="compositionally biased region" description="Polar residues" evidence="1">
    <location>
        <begin position="33"/>
        <end position="43"/>
    </location>
</feature>
<evidence type="ECO:0000313" key="2">
    <source>
        <dbReference type="EMBL" id="BFP45115.1"/>
    </source>
</evidence>
<gene>
    <name evidence="2" type="ORF">KCMC57_14830</name>
</gene>
<feature type="region of interest" description="Disordered" evidence="1">
    <location>
        <begin position="1"/>
        <end position="43"/>
    </location>
</feature>
<dbReference type="EMBL" id="AP035881">
    <property type="protein sequence ID" value="BFP45115.1"/>
    <property type="molecule type" value="Genomic_DNA"/>
</dbReference>
<evidence type="ECO:0000256" key="1">
    <source>
        <dbReference type="SAM" id="MobiDB-lite"/>
    </source>
</evidence>
<reference evidence="2" key="1">
    <citation type="submission" date="2024-07" db="EMBL/GenBank/DDBJ databases">
        <title>Complete genome sequences of cellulolytic bacteria, Kitasatospora sp. CMC57 and Streptomyces sp. CMC78, isolated from Japanese agricultural soil.</title>
        <authorList>
            <person name="Hashimoto T."/>
            <person name="Ito M."/>
            <person name="Iwamoto M."/>
            <person name="Fukahori D."/>
            <person name="Shoda T."/>
            <person name="Sakoda M."/>
            <person name="Morohoshi T."/>
            <person name="Mitsuboshi M."/>
            <person name="Nishizawa T."/>
        </authorList>
    </citation>
    <scope>NUCLEOTIDE SEQUENCE</scope>
    <source>
        <strain evidence="2">CMC57</strain>
    </source>
</reference>
<sequence length="101" mass="10614">MPVQPIEADLADGRPAGAVAEGRTPPTKPLLGHSTQRKQAGSVLSRTTMTGCWWLRNYELSRALGAGGYSWSRWLRQSANSALTAAAAGGSVPYAANCLSL</sequence>
<accession>A0AB33K0R6</accession>
<dbReference type="AlphaFoldDB" id="A0AB33K0R6"/>